<evidence type="ECO:0000313" key="1">
    <source>
        <dbReference type="EMBL" id="KKL69927.1"/>
    </source>
</evidence>
<dbReference type="EMBL" id="LAZR01026055">
    <property type="protein sequence ID" value="KKL69927.1"/>
    <property type="molecule type" value="Genomic_DNA"/>
</dbReference>
<organism evidence="1">
    <name type="scientific">marine sediment metagenome</name>
    <dbReference type="NCBI Taxonomy" id="412755"/>
    <lineage>
        <taxon>unclassified sequences</taxon>
        <taxon>metagenomes</taxon>
        <taxon>ecological metagenomes</taxon>
    </lineage>
</organism>
<accession>A0A0F9H3R7</accession>
<gene>
    <name evidence="1" type="ORF">LCGC14_2110040</name>
</gene>
<proteinExistence type="predicted"/>
<sequence>MMDNTRNSLKRVNRFASREYKEKHPKSVRVLRLKSKNVLTRGVLPNYQVQQQGPVIYLVVSDQGDNFMLYFFNKMGENIGGQHYDLTSKFLKDLEKSTVLKTQFPKKIPKKIEDFTLMFQKEFLKLFYHINSILGINHKYPYTILVKKDLPVKHTKTLGAKRVNKRITIPSGLKNEGLLEFFVSLEWFYTYISSIIEINHRDNDKLLLYDLAILLCGVYEYKNLEKLSSLKENFKLISISDDFSRESIMVSALKNQFNLALKL</sequence>
<dbReference type="AlphaFoldDB" id="A0A0F9H3R7"/>
<name>A0A0F9H3R7_9ZZZZ</name>
<protein>
    <submittedName>
        <fullName evidence="1">Uncharacterized protein</fullName>
    </submittedName>
</protein>
<comment type="caution">
    <text evidence="1">The sequence shown here is derived from an EMBL/GenBank/DDBJ whole genome shotgun (WGS) entry which is preliminary data.</text>
</comment>
<reference evidence="1" key="1">
    <citation type="journal article" date="2015" name="Nature">
        <title>Complex archaea that bridge the gap between prokaryotes and eukaryotes.</title>
        <authorList>
            <person name="Spang A."/>
            <person name="Saw J.H."/>
            <person name="Jorgensen S.L."/>
            <person name="Zaremba-Niedzwiedzka K."/>
            <person name="Martijn J."/>
            <person name="Lind A.E."/>
            <person name="van Eijk R."/>
            <person name="Schleper C."/>
            <person name="Guy L."/>
            <person name="Ettema T.J."/>
        </authorList>
    </citation>
    <scope>NUCLEOTIDE SEQUENCE</scope>
</reference>